<protein>
    <submittedName>
        <fullName evidence="8">Lipopolysaccharide biosynthesis protein</fullName>
    </submittedName>
</protein>
<feature type="transmembrane region" description="Helical" evidence="7">
    <location>
        <begin position="319"/>
        <end position="343"/>
    </location>
</feature>
<dbReference type="PANTHER" id="PTHR30250">
    <property type="entry name" value="PST FAMILY PREDICTED COLANIC ACID TRANSPORTER"/>
    <property type="match status" value="1"/>
</dbReference>
<feature type="transmembrane region" description="Helical" evidence="7">
    <location>
        <begin position="142"/>
        <end position="161"/>
    </location>
</feature>
<comment type="similarity">
    <text evidence="2">Belongs to the polysaccharide synthase family.</text>
</comment>
<feature type="transmembrane region" description="Helical" evidence="7">
    <location>
        <begin position="108"/>
        <end position="130"/>
    </location>
</feature>
<proteinExistence type="inferred from homology"/>
<feature type="transmembrane region" description="Helical" evidence="7">
    <location>
        <begin position="38"/>
        <end position="55"/>
    </location>
</feature>
<keyword evidence="5 7" id="KW-1133">Transmembrane helix</keyword>
<keyword evidence="9" id="KW-1185">Reference proteome</keyword>
<dbReference type="RefSeq" id="WP_171085574.1">
    <property type="nucleotide sequence ID" value="NZ_JABAIV010000004.1"/>
</dbReference>
<dbReference type="PANTHER" id="PTHR30250:SF10">
    <property type="entry name" value="LIPOPOLYSACCHARIDE BIOSYNTHESIS PROTEIN WZXC"/>
    <property type="match status" value="1"/>
</dbReference>
<feature type="transmembrane region" description="Helical" evidence="7">
    <location>
        <begin position="76"/>
        <end position="96"/>
    </location>
</feature>
<dbReference type="CDD" id="cd13127">
    <property type="entry name" value="MATE_tuaB_like"/>
    <property type="match status" value="1"/>
</dbReference>
<feature type="transmembrane region" description="Helical" evidence="7">
    <location>
        <begin position="12"/>
        <end position="32"/>
    </location>
</feature>
<feature type="transmembrane region" description="Helical" evidence="7">
    <location>
        <begin position="439"/>
        <end position="459"/>
    </location>
</feature>
<comment type="caution">
    <text evidence="8">The sequence shown here is derived from an EMBL/GenBank/DDBJ whole genome shotgun (WGS) entry which is preliminary data.</text>
</comment>
<accession>A0A7Y2K040</accession>
<evidence type="ECO:0000313" key="8">
    <source>
        <dbReference type="EMBL" id="NNG24212.1"/>
    </source>
</evidence>
<dbReference type="AlphaFoldDB" id="A0A7Y2K040"/>
<feature type="transmembrane region" description="Helical" evidence="7">
    <location>
        <begin position="250"/>
        <end position="267"/>
    </location>
</feature>
<evidence type="ECO:0000256" key="2">
    <source>
        <dbReference type="ARBA" id="ARBA00007430"/>
    </source>
</evidence>
<evidence type="ECO:0000256" key="1">
    <source>
        <dbReference type="ARBA" id="ARBA00004651"/>
    </source>
</evidence>
<keyword evidence="3" id="KW-1003">Cell membrane</keyword>
<sequence length="481" mass="51853">MSYLKKSLGLSFATQYTEMAIQFIGVMFLARLITPEEIGIYSVAAFLMAMLHVFRDFGVGKYLIAVEELTPERIRSAYGVAIILAGAIALLLYSSAPLVADFYHEPRVADILVVMSASFALTPLGGLLTAIFRRNMEFKKILIVRVTSSVCHVITAVTLAIQDFGALSLAWANFAGILSFGIAAMILRTKGTPFIPSFKKMREILSFGSINSLGNLVGVLGTNGPDVIIGKVISLAASGYFSRANGMVQMFRTLVNGAIVPLVLPYFSQLRREKGDISQAYRSAVEYLSVFAWPFFTVIGLLALPIIRVLYGLQWDASVPVVQVLCVAGAITSLTTFAADVMIAHGKVGQATVSQVLTQPVRIGAILLASPFGLVAIAAALVLAECYTAAIISRRLHAATGIGLRGVLRSTFKSALVTLCSAAGPALVMWAFMNSEHAWLELVVGGLSALIGWLIGIVWTRHPVRIHLYQAHQWVATRVRG</sequence>
<evidence type="ECO:0000313" key="9">
    <source>
        <dbReference type="Proteomes" id="UP000533905"/>
    </source>
</evidence>
<organism evidence="8 9">
    <name type="scientific">Telluria aromaticivorans</name>
    <dbReference type="NCBI Taxonomy" id="2725995"/>
    <lineage>
        <taxon>Bacteria</taxon>
        <taxon>Pseudomonadati</taxon>
        <taxon>Pseudomonadota</taxon>
        <taxon>Betaproteobacteria</taxon>
        <taxon>Burkholderiales</taxon>
        <taxon>Oxalobacteraceae</taxon>
        <taxon>Telluria group</taxon>
        <taxon>Telluria</taxon>
    </lineage>
</organism>
<keyword evidence="4 7" id="KW-0812">Transmembrane</keyword>
<dbReference type="EMBL" id="JABAIV010000004">
    <property type="protein sequence ID" value="NNG24212.1"/>
    <property type="molecule type" value="Genomic_DNA"/>
</dbReference>
<reference evidence="8 9" key="1">
    <citation type="submission" date="2020-04" db="EMBL/GenBank/DDBJ databases">
        <title>Massilia sp. nov., a cold adapted bacteria isolated from Arctic soil.</title>
        <authorList>
            <person name="Son J."/>
            <person name="Ka J.-O."/>
        </authorList>
    </citation>
    <scope>NUCLEOTIDE SEQUENCE [LARGE SCALE GENOMIC DNA]</scope>
    <source>
        <strain evidence="8 9">ML15P13</strain>
    </source>
</reference>
<comment type="subcellular location">
    <subcellularLocation>
        <location evidence="1">Cell membrane</location>
        <topology evidence="1">Multi-pass membrane protein</topology>
    </subcellularLocation>
</comment>
<evidence type="ECO:0000256" key="3">
    <source>
        <dbReference type="ARBA" id="ARBA00022475"/>
    </source>
</evidence>
<keyword evidence="6 7" id="KW-0472">Membrane</keyword>
<evidence type="ECO:0000256" key="7">
    <source>
        <dbReference type="SAM" id="Phobius"/>
    </source>
</evidence>
<dbReference type="InterPro" id="IPR050833">
    <property type="entry name" value="Poly_Biosynth_Transport"/>
</dbReference>
<dbReference type="Pfam" id="PF13440">
    <property type="entry name" value="Polysacc_synt_3"/>
    <property type="match status" value="1"/>
</dbReference>
<name>A0A7Y2K040_9BURK</name>
<evidence type="ECO:0000256" key="4">
    <source>
        <dbReference type="ARBA" id="ARBA00022692"/>
    </source>
</evidence>
<feature type="transmembrane region" description="Helical" evidence="7">
    <location>
        <begin position="167"/>
        <end position="187"/>
    </location>
</feature>
<gene>
    <name evidence="8" type="ORF">HGB41_14545</name>
</gene>
<dbReference type="Proteomes" id="UP000533905">
    <property type="component" value="Unassembled WGS sequence"/>
</dbReference>
<feature type="transmembrane region" description="Helical" evidence="7">
    <location>
        <begin position="363"/>
        <end position="393"/>
    </location>
</feature>
<feature type="transmembrane region" description="Helical" evidence="7">
    <location>
        <begin position="287"/>
        <end position="307"/>
    </location>
</feature>
<evidence type="ECO:0000256" key="5">
    <source>
        <dbReference type="ARBA" id="ARBA00022989"/>
    </source>
</evidence>
<feature type="transmembrane region" description="Helical" evidence="7">
    <location>
        <begin position="414"/>
        <end position="433"/>
    </location>
</feature>
<evidence type="ECO:0000256" key="6">
    <source>
        <dbReference type="ARBA" id="ARBA00023136"/>
    </source>
</evidence>
<dbReference type="GO" id="GO:0005886">
    <property type="term" value="C:plasma membrane"/>
    <property type="evidence" value="ECO:0007669"/>
    <property type="project" value="UniProtKB-SubCell"/>
</dbReference>